<comment type="caution">
    <text evidence="2">The sequence shown here is derived from an EMBL/GenBank/DDBJ whole genome shotgun (WGS) entry which is preliminary data.</text>
</comment>
<evidence type="ECO:0000313" key="2">
    <source>
        <dbReference type="EMBL" id="MCM4084001.1"/>
    </source>
</evidence>
<dbReference type="EMBL" id="JAMQOL010000069">
    <property type="protein sequence ID" value="MCM4084001.1"/>
    <property type="molecule type" value="Genomic_DNA"/>
</dbReference>
<dbReference type="GO" id="GO:0016746">
    <property type="term" value="F:acyltransferase activity"/>
    <property type="evidence" value="ECO:0007669"/>
    <property type="project" value="UniProtKB-KW"/>
</dbReference>
<accession>A0ABT0YD69</accession>
<evidence type="ECO:0000259" key="1">
    <source>
        <dbReference type="PROSITE" id="PS51186"/>
    </source>
</evidence>
<keyword evidence="3" id="KW-1185">Reference proteome</keyword>
<dbReference type="PROSITE" id="PS51186">
    <property type="entry name" value="GNAT"/>
    <property type="match status" value="1"/>
</dbReference>
<organism evidence="2 3">
    <name type="scientific">Paractinoplanes hotanensis</name>
    <dbReference type="NCBI Taxonomy" id="2906497"/>
    <lineage>
        <taxon>Bacteria</taxon>
        <taxon>Bacillati</taxon>
        <taxon>Actinomycetota</taxon>
        <taxon>Actinomycetes</taxon>
        <taxon>Micromonosporales</taxon>
        <taxon>Micromonosporaceae</taxon>
        <taxon>Paractinoplanes</taxon>
    </lineage>
</organism>
<dbReference type="EC" id="2.3.1.-" evidence="2"/>
<evidence type="ECO:0000313" key="3">
    <source>
        <dbReference type="Proteomes" id="UP001523216"/>
    </source>
</evidence>
<dbReference type="InterPro" id="IPR016181">
    <property type="entry name" value="Acyl_CoA_acyltransferase"/>
</dbReference>
<name>A0ABT0YD69_9ACTN</name>
<reference evidence="2 3" key="1">
    <citation type="submission" date="2022-06" db="EMBL/GenBank/DDBJ databases">
        <title>Actinoplanes abujensis sp. nov., isolated from Nigerian arid soil.</title>
        <authorList>
            <person name="Ding P."/>
        </authorList>
    </citation>
    <scope>NUCLEOTIDE SEQUENCE [LARGE SCALE GENOMIC DNA]</scope>
    <source>
        <strain evidence="3">TRM88002</strain>
    </source>
</reference>
<protein>
    <submittedName>
        <fullName evidence="2">GNAT family N-acetyltransferase</fullName>
        <ecNumber evidence="2">2.3.1.-</ecNumber>
    </submittedName>
</protein>
<sequence length="180" mass="19705">MPALVPPTVVVRPSFLAAMDEYVAEGRGGPDDFSNIGADLRAYAPTWSSPAGFAEFVGFLLAQRREETPRPPGYVPTTVLWWLEAEAYLGRLNIRHRLAPGPAGERNGHIGYDVRPSARRQGHATAMLAAARPVAAALGLSKVLITCDFDNEPSRRTIERNGGVPAARRDEKLRYWLPTT</sequence>
<dbReference type="Gene3D" id="3.40.630.30">
    <property type="match status" value="1"/>
</dbReference>
<proteinExistence type="predicted"/>
<gene>
    <name evidence="2" type="ORF">LXN57_41310</name>
</gene>
<dbReference type="RefSeq" id="WP_251803766.1">
    <property type="nucleotide sequence ID" value="NZ_JAMQOL010000069.1"/>
</dbReference>
<dbReference type="PANTHER" id="PTHR39173">
    <property type="entry name" value="ACETYLTRANSFERASE"/>
    <property type="match status" value="1"/>
</dbReference>
<keyword evidence="2" id="KW-0012">Acyltransferase</keyword>
<feature type="domain" description="N-acetyltransferase" evidence="1">
    <location>
        <begin position="31"/>
        <end position="180"/>
    </location>
</feature>
<dbReference type="PANTHER" id="PTHR39173:SF1">
    <property type="entry name" value="ACETYLTRANSFERASE"/>
    <property type="match status" value="1"/>
</dbReference>
<dbReference type="Proteomes" id="UP001523216">
    <property type="component" value="Unassembled WGS sequence"/>
</dbReference>
<dbReference type="Pfam" id="PF13302">
    <property type="entry name" value="Acetyltransf_3"/>
    <property type="match status" value="1"/>
</dbReference>
<dbReference type="SUPFAM" id="SSF55729">
    <property type="entry name" value="Acyl-CoA N-acyltransferases (Nat)"/>
    <property type="match status" value="1"/>
</dbReference>
<keyword evidence="2" id="KW-0808">Transferase</keyword>
<dbReference type="InterPro" id="IPR000182">
    <property type="entry name" value="GNAT_dom"/>
</dbReference>